<keyword evidence="6" id="KW-1185">Reference proteome</keyword>
<evidence type="ECO:0000313" key="6">
    <source>
        <dbReference type="Proteomes" id="UP000003178"/>
    </source>
</evidence>
<protein>
    <submittedName>
        <fullName evidence="5">Baseplate J-like protein</fullName>
    </submittedName>
</protein>
<dbReference type="InterPro" id="IPR058531">
    <property type="entry name" value="Baseplate_J_M"/>
</dbReference>
<accession>B6G011</accession>
<evidence type="ECO:0000259" key="2">
    <source>
        <dbReference type="Pfam" id="PF04865"/>
    </source>
</evidence>
<organism evidence="5 6">
    <name type="scientific">Peptacetobacter hiranonis (strain DSM 13275 / JCM 10541 / KCTC 15199 / TO-931)</name>
    <name type="common">Clostridium hiranonis</name>
    <dbReference type="NCBI Taxonomy" id="500633"/>
    <lineage>
        <taxon>Bacteria</taxon>
        <taxon>Bacillati</taxon>
        <taxon>Bacillota</taxon>
        <taxon>Clostridia</taxon>
        <taxon>Peptostreptococcales</taxon>
        <taxon>Peptostreptococcaceae</taxon>
        <taxon>Peptacetobacter</taxon>
    </lineage>
</organism>
<dbReference type="InterPro" id="IPR006949">
    <property type="entry name" value="Barrel_Baseplate_J-like"/>
</dbReference>
<dbReference type="InterPro" id="IPR052399">
    <property type="entry name" value="Phage_Baseplate_Assmbl_Protein"/>
</dbReference>
<dbReference type="Pfam" id="PF04865">
    <property type="entry name" value="Baseplate_J"/>
    <property type="match status" value="1"/>
</dbReference>
<reference evidence="5 6" key="2">
    <citation type="submission" date="2008-10" db="EMBL/GenBank/DDBJ databases">
        <title>Draft genome sequence of Clostridium hiranonis (DSM 13275).</title>
        <authorList>
            <person name="Sudarsanam P."/>
            <person name="Ley R."/>
            <person name="Guruge J."/>
            <person name="Turnbaugh P.J."/>
            <person name="Mahowald M."/>
            <person name="Liep D."/>
            <person name="Gordon J."/>
        </authorList>
    </citation>
    <scope>NUCLEOTIDE SEQUENCE [LARGE SCALE GENOMIC DNA]</scope>
    <source>
        <strain evidence="5 6">DSM 13275</strain>
    </source>
</reference>
<dbReference type="PANTHER" id="PTHR37829">
    <property type="entry name" value="PHAGE-LIKE ELEMENT PBSX PROTEIN XKDT"/>
    <property type="match status" value="1"/>
</dbReference>
<proteinExistence type="inferred from homology"/>
<feature type="domain" description="Baseplate protein J-like barrel" evidence="2">
    <location>
        <begin position="89"/>
        <end position="169"/>
    </location>
</feature>
<evidence type="ECO:0000256" key="1">
    <source>
        <dbReference type="ARBA" id="ARBA00038087"/>
    </source>
</evidence>
<evidence type="ECO:0000259" key="4">
    <source>
        <dbReference type="Pfam" id="PF26079"/>
    </source>
</evidence>
<comment type="caution">
    <text evidence="5">The sequence shown here is derived from an EMBL/GenBank/DDBJ whole genome shotgun (WGS) entry which is preliminary data.</text>
</comment>
<feature type="domain" description="Baseplate J-like central" evidence="3">
    <location>
        <begin position="190"/>
        <end position="260"/>
    </location>
</feature>
<dbReference type="AlphaFoldDB" id="B6G011"/>
<dbReference type="STRING" id="500633.CLOHIR_01465"/>
<evidence type="ECO:0000313" key="5">
    <source>
        <dbReference type="EMBL" id="EEA84839.1"/>
    </source>
</evidence>
<gene>
    <name evidence="5" type="ORF">CLOHIR_01465</name>
</gene>
<dbReference type="EMBL" id="ABWP01000060">
    <property type="protein sequence ID" value="EEA84839.1"/>
    <property type="molecule type" value="Genomic_DNA"/>
</dbReference>
<dbReference type="eggNOG" id="COG3299">
    <property type="taxonomic scope" value="Bacteria"/>
</dbReference>
<feature type="domain" description="Baseplate J-like C-terminal" evidence="4">
    <location>
        <begin position="267"/>
        <end position="349"/>
    </location>
</feature>
<dbReference type="HOGENOM" id="CLU_039609_0_0_9"/>
<dbReference type="Pfam" id="PF26078">
    <property type="entry name" value="Baseplate_J_M"/>
    <property type="match status" value="1"/>
</dbReference>
<evidence type="ECO:0000259" key="3">
    <source>
        <dbReference type="Pfam" id="PF26078"/>
    </source>
</evidence>
<sequence length="352" mass="38692">MYSNQTYENIKDRILNDENIKKTGLAINEGSLINSTVSALSVEEAKLYIDMMNLFKLAFIEEGYFDYLDKRVNEFGIYRKEGDFATGEVEFKGSIGTQILNGSIIRINGLDYSVVKDVTISKIVEENKSPIQANGVGASYNVPIGSIFLIAEETIGLDSIVATSEITGGIDRETDEELRIRFYETQRNHATSGNVAHYEQWAKECDGVFGAKVTPLWNGRGTVKVAIVGRKNKPVSKDIIDRCKEHIEEVRPIGATVTVVTPSELKVDIAANITLNSAYSKEQAGEEVKAKLEEYLLTVTDKILYSNVFALLVNCDSITDCNDVKINNAVSNVNVGAEQVPTVGTITLNGVI</sequence>
<dbReference type="PANTHER" id="PTHR37829:SF3">
    <property type="entry name" value="PROTEIN JAYE-RELATED"/>
    <property type="match status" value="1"/>
</dbReference>
<reference evidence="5 6" key="1">
    <citation type="submission" date="2008-09" db="EMBL/GenBank/DDBJ databases">
        <authorList>
            <person name="Fulton L."/>
            <person name="Clifton S."/>
            <person name="Fulton B."/>
            <person name="Xu J."/>
            <person name="Minx P."/>
            <person name="Pepin K.H."/>
            <person name="Johnson M."/>
            <person name="Thiruvilangam P."/>
            <person name="Bhonagiri V."/>
            <person name="Nash W.E."/>
            <person name="Mardis E.R."/>
            <person name="Wilson R.K."/>
        </authorList>
    </citation>
    <scope>NUCLEOTIDE SEQUENCE [LARGE SCALE GENOMIC DNA]</scope>
    <source>
        <strain evidence="5 6">DSM 13275</strain>
    </source>
</reference>
<dbReference type="Pfam" id="PF26079">
    <property type="entry name" value="Baseplate_J_C"/>
    <property type="match status" value="1"/>
</dbReference>
<dbReference type="Proteomes" id="UP000003178">
    <property type="component" value="Unassembled WGS sequence"/>
</dbReference>
<dbReference type="InterPro" id="IPR058530">
    <property type="entry name" value="Baseplate_J-like_C"/>
</dbReference>
<name>B6G011_PEPHT</name>
<comment type="similarity">
    <text evidence="1">Belongs to the Mu gp47/PBSX XkdT family.</text>
</comment>